<dbReference type="EMBL" id="CP015453">
    <property type="protein sequence ID" value="AWH94291.1"/>
    <property type="molecule type" value="Genomic_DNA"/>
</dbReference>
<sequence>MIPIIVGGALLTAGLVACGGPDTDQATASPAESVTFENCGRELHVDSPPERAVTLEQNATEILLALGLGDQMVGQGYQVDEPLPELAEAFDEVPVINPETISAEQLREALPDFTYSTLGSFYSADGVGTLDELDSLGVPSYASEAGCPGAAPSSPASFQGLFDEYRDLGRVFGVEDSAEQLIAEQQQVLDEATRDATEQPTAVWIYSFYNGPPIVAGAGGMPSAISEAVGLRNAFDDVTSSAWPEMSWEQIAQRDPDVIVVADLSSRGRPGDSAEDKITQLRSDPVASNLSAVRGDRIVALSGTAMDPSIRSIDAVAELGDWLTTTGVFQ</sequence>
<evidence type="ECO:0000313" key="4">
    <source>
        <dbReference type="Proteomes" id="UP000244903"/>
    </source>
</evidence>
<protein>
    <recommendedName>
        <fullName evidence="2">Fe/B12 periplasmic-binding domain-containing protein</fullName>
    </recommendedName>
</protein>
<reference evidence="3 4" key="1">
    <citation type="submission" date="2016-04" db="EMBL/GenBank/DDBJ databases">
        <title>Complete genome sequence of the haloalkaliphilic hydrocarbon-degrading bacterium Dietzia psychralcaliphila ILA-1T, isolated from a drain of a fish product-processing plant.</title>
        <authorList>
            <person name="Zhao J."/>
            <person name="Hu B."/>
            <person name="Geng S."/>
            <person name="Nie Y."/>
            <person name="Tang Y."/>
        </authorList>
    </citation>
    <scope>NUCLEOTIDE SEQUENCE [LARGE SCALE GENOMIC DNA]</scope>
    <source>
        <strain evidence="3 4">ILA-1</strain>
    </source>
</reference>
<keyword evidence="4" id="KW-1185">Reference proteome</keyword>
<dbReference type="SUPFAM" id="SSF53807">
    <property type="entry name" value="Helical backbone' metal receptor"/>
    <property type="match status" value="1"/>
</dbReference>
<dbReference type="InterPro" id="IPR050902">
    <property type="entry name" value="ABC_Transporter_SBP"/>
</dbReference>
<dbReference type="PANTHER" id="PTHR30535:SF7">
    <property type="entry name" value="IRON(III) DICITRATE-BINDING PROTEIN"/>
    <property type="match status" value="1"/>
</dbReference>
<organism evidence="3 4">
    <name type="scientific">Dietzia psychralcaliphila</name>
    <dbReference type="NCBI Taxonomy" id="139021"/>
    <lineage>
        <taxon>Bacteria</taxon>
        <taxon>Bacillati</taxon>
        <taxon>Actinomycetota</taxon>
        <taxon>Actinomycetes</taxon>
        <taxon>Mycobacteriales</taxon>
        <taxon>Dietziaceae</taxon>
        <taxon>Dietzia</taxon>
    </lineage>
</organism>
<dbReference type="PROSITE" id="PS50983">
    <property type="entry name" value="FE_B12_PBP"/>
    <property type="match status" value="1"/>
</dbReference>
<dbReference type="RefSeq" id="WP_159110395.1">
    <property type="nucleotide sequence ID" value="NZ_CP015453.1"/>
</dbReference>
<name>A0AAD0JRW7_9ACTN</name>
<dbReference type="InterPro" id="IPR002491">
    <property type="entry name" value="ABC_transptr_periplasmic_BD"/>
</dbReference>
<dbReference type="PANTHER" id="PTHR30535">
    <property type="entry name" value="VITAMIN B12-BINDING PROTEIN"/>
    <property type="match status" value="1"/>
</dbReference>
<dbReference type="Pfam" id="PF01497">
    <property type="entry name" value="Peripla_BP_2"/>
    <property type="match status" value="1"/>
</dbReference>
<dbReference type="Gene3D" id="3.40.50.1980">
    <property type="entry name" value="Nitrogenase molybdenum iron protein domain"/>
    <property type="match status" value="2"/>
</dbReference>
<dbReference type="Proteomes" id="UP000244903">
    <property type="component" value="Chromosome"/>
</dbReference>
<evidence type="ECO:0000313" key="3">
    <source>
        <dbReference type="EMBL" id="AWH94291.1"/>
    </source>
</evidence>
<gene>
    <name evidence="3" type="ORF">A6048_00795</name>
</gene>
<evidence type="ECO:0000259" key="2">
    <source>
        <dbReference type="PROSITE" id="PS50983"/>
    </source>
</evidence>
<feature type="domain" description="Fe/B12 periplasmic-binding" evidence="2">
    <location>
        <begin position="51"/>
        <end position="330"/>
    </location>
</feature>
<dbReference type="KEGG" id="dpc:A6048_00795"/>
<accession>A0AAD0JRW7</accession>
<proteinExistence type="inferred from homology"/>
<comment type="similarity">
    <text evidence="1">Belongs to the bacterial solute-binding protein 8 family.</text>
</comment>
<evidence type="ECO:0000256" key="1">
    <source>
        <dbReference type="ARBA" id="ARBA00008814"/>
    </source>
</evidence>
<dbReference type="AlphaFoldDB" id="A0AAD0JRW7"/>